<keyword evidence="3" id="KW-1185">Reference proteome</keyword>
<accession>R7WIY1</accession>
<dbReference type="EMBL" id="APMY01000100">
    <property type="protein sequence ID" value="EOM75205.1"/>
    <property type="molecule type" value="Genomic_DNA"/>
</dbReference>
<dbReference type="Proteomes" id="UP000013525">
    <property type="component" value="Unassembled WGS sequence"/>
</dbReference>
<dbReference type="AlphaFoldDB" id="R7WIY1"/>
<dbReference type="InterPro" id="IPR016208">
    <property type="entry name" value="Ald_Oxase/xanthine_DH-like"/>
</dbReference>
<evidence type="ECO:0000259" key="1">
    <source>
        <dbReference type="Pfam" id="PF20256"/>
    </source>
</evidence>
<dbReference type="Pfam" id="PF20256">
    <property type="entry name" value="MoCoBD_2"/>
    <property type="match status" value="1"/>
</dbReference>
<dbReference type="Gene3D" id="3.30.365.10">
    <property type="entry name" value="Aldehyde oxidase/xanthine dehydrogenase, molybdopterin binding domain"/>
    <property type="match status" value="3"/>
</dbReference>
<comment type="caution">
    <text evidence="2">The sequence shown here is derived from an EMBL/GenBank/DDBJ whole genome shotgun (WGS) entry which is preliminary data.</text>
</comment>
<sequence length="379" mass="39646">MIHAIECALDELAAELGIDPFELRRRNVVVPGDDLVDAEVQRDDLTFGSYGLDQCLDLVEDAMRRGNGASAPDGWRTGEGMAASMIATVPPRGHFATASCTLTVDGRFEVRAGTAEFGNGTSTVHTQIAASALGTTADRITLFQSDTDITEHDTGAYGSAGSVVAGTAVRDAARRLADTLIATARAVSGGTGDAWLTNDGVAIDDALVPYGDLVRGGPITADGNNGGSPRSLVFNVQGFRVAVNETTGQVKILQSVQAGDAGTILNPNQCRGQVEGGVAQAIGSALFEEMLLENGRVTNPTLRGYHIPQLSDVPETEVYFADTYDEVGPHGAKSMSESPYNPVAPALSNAIADAVGVRLRTLPMTPARIWAAMRDTQDG</sequence>
<dbReference type="InterPro" id="IPR046867">
    <property type="entry name" value="AldOxase/xan_DH_MoCoBD2"/>
</dbReference>
<dbReference type="SUPFAM" id="SSF56003">
    <property type="entry name" value="Molybdenum cofactor-binding domain"/>
    <property type="match status" value="1"/>
</dbReference>
<dbReference type="InterPro" id="IPR037165">
    <property type="entry name" value="AldOxase/xan_DH_Mopterin-bd_sf"/>
</dbReference>
<protein>
    <submittedName>
        <fullName evidence="2">Putative carbon monoxide dehydrogenase large subunit</fullName>
    </submittedName>
</protein>
<proteinExistence type="predicted"/>
<dbReference type="PANTHER" id="PTHR11908">
    <property type="entry name" value="XANTHINE DEHYDROGENASE"/>
    <property type="match status" value="1"/>
</dbReference>
<dbReference type="GO" id="GO:0005506">
    <property type="term" value="F:iron ion binding"/>
    <property type="evidence" value="ECO:0007669"/>
    <property type="project" value="InterPro"/>
</dbReference>
<evidence type="ECO:0000313" key="3">
    <source>
        <dbReference type="Proteomes" id="UP000013525"/>
    </source>
</evidence>
<evidence type="ECO:0000313" key="2">
    <source>
        <dbReference type="EMBL" id="EOM75205.1"/>
    </source>
</evidence>
<dbReference type="PANTHER" id="PTHR11908:SF157">
    <property type="entry name" value="XANTHINE DEHYDROGENASE SUBUNIT D-RELATED"/>
    <property type="match status" value="1"/>
</dbReference>
<organism evidence="2 3">
    <name type="scientific">Rhodococcus rhodnii LMG 5362</name>
    <dbReference type="NCBI Taxonomy" id="1273125"/>
    <lineage>
        <taxon>Bacteria</taxon>
        <taxon>Bacillati</taxon>
        <taxon>Actinomycetota</taxon>
        <taxon>Actinomycetes</taxon>
        <taxon>Mycobacteriales</taxon>
        <taxon>Nocardiaceae</taxon>
        <taxon>Rhodococcus</taxon>
    </lineage>
</organism>
<reference evidence="2 3" key="1">
    <citation type="journal article" date="2013" name="Genome Announc.">
        <title>Draft Genome Sequence of Rhodococcus rhodnii Strain LMG5362, a Symbiont of Rhodnius prolixus (Hemiptera, Reduviidae, Triatominae), the Principle Vector of Trypanosoma cruzi.</title>
        <authorList>
            <person name="Pachebat J.A."/>
            <person name="van Keulen G."/>
            <person name="Whitten M.M."/>
            <person name="Girdwood S."/>
            <person name="Del Sol R."/>
            <person name="Dyson P.J."/>
            <person name="Facey P.D."/>
        </authorList>
    </citation>
    <scope>NUCLEOTIDE SEQUENCE [LARGE SCALE GENOMIC DNA]</scope>
    <source>
        <strain evidence="2 3">LMG 5362</strain>
    </source>
</reference>
<dbReference type="PATRIC" id="fig|1273125.3.peg.3261"/>
<feature type="domain" description="Aldehyde oxidase/xanthine dehydrogenase second molybdopterin binding" evidence="1">
    <location>
        <begin position="60"/>
        <end position="314"/>
    </location>
</feature>
<gene>
    <name evidence="2" type="ORF">Rrhod_3425</name>
</gene>
<dbReference type="eggNOG" id="COG1529">
    <property type="taxonomic scope" value="Bacteria"/>
</dbReference>
<name>R7WIY1_9NOCA</name>
<dbReference type="GO" id="GO:0016491">
    <property type="term" value="F:oxidoreductase activity"/>
    <property type="evidence" value="ECO:0007669"/>
    <property type="project" value="InterPro"/>
</dbReference>